<name>A0A1I1TVY7_9GAMM</name>
<dbReference type="RefSeq" id="WP_091991272.1">
    <property type="nucleotide sequence ID" value="NZ_FOLO01000076.1"/>
</dbReference>
<feature type="domain" description="Helix-hairpin-helix DNA-binding motif class 1" evidence="1">
    <location>
        <begin position="46"/>
        <end position="65"/>
    </location>
</feature>
<keyword evidence="3" id="KW-1185">Reference proteome</keyword>
<dbReference type="PANTHER" id="PTHR21180">
    <property type="entry name" value="ENDONUCLEASE/EXONUCLEASE/PHOSPHATASE FAMILY DOMAIN-CONTAINING PROTEIN 1"/>
    <property type="match status" value="1"/>
</dbReference>
<evidence type="ECO:0000313" key="3">
    <source>
        <dbReference type="Proteomes" id="UP000198862"/>
    </source>
</evidence>
<dbReference type="OrthoDB" id="7510573at2"/>
<protein>
    <submittedName>
        <fullName evidence="2">Competence protein ComEA</fullName>
    </submittedName>
</protein>
<dbReference type="Pfam" id="PF12836">
    <property type="entry name" value="HHH_3"/>
    <property type="match status" value="1"/>
</dbReference>
<feature type="domain" description="Helix-hairpin-helix DNA-binding motif class 1" evidence="1">
    <location>
        <begin position="76"/>
        <end position="95"/>
    </location>
</feature>
<dbReference type="GO" id="GO:0006281">
    <property type="term" value="P:DNA repair"/>
    <property type="evidence" value="ECO:0007669"/>
    <property type="project" value="InterPro"/>
</dbReference>
<sequence>MKFNILITLLFTFLLSVPLKVIAQNNKDKTVVVHNQLINLNTAKQKEIESLPGIGKSKAAAIISYRNKNGQFKSIEDLVKVGGLGKTIITKLEGKIRF</sequence>
<organism evidence="2 3">
    <name type="scientific">Pseudoalteromonas denitrificans DSM 6059</name>
    <dbReference type="NCBI Taxonomy" id="1123010"/>
    <lineage>
        <taxon>Bacteria</taxon>
        <taxon>Pseudomonadati</taxon>
        <taxon>Pseudomonadota</taxon>
        <taxon>Gammaproteobacteria</taxon>
        <taxon>Alteromonadales</taxon>
        <taxon>Pseudoalteromonadaceae</taxon>
        <taxon>Pseudoalteromonas</taxon>
    </lineage>
</organism>
<dbReference type="EMBL" id="FOLO01000076">
    <property type="protein sequence ID" value="SFD62674.1"/>
    <property type="molecule type" value="Genomic_DNA"/>
</dbReference>
<dbReference type="NCBIfam" id="TIGR00426">
    <property type="entry name" value="competence protein ComEA helix-hairpin-helix repeat region"/>
    <property type="match status" value="1"/>
</dbReference>
<dbReference type="STRING" id="1123010.SAMN02745724_05017"/>
<dbReference type="SUPFAM" id="SSF47781">
    <property type="entry name" value="RuvA domain 2-like"/>
    <property type="match status" value="1"/>
</dbReference>
<accession>A0A1I1TVY7</accession>
<proteinExistence type="predicted"/>
<dbReference type="AlphaFoldDB" id="A0A1I1TVY7"/>
<dbReference type="SMART" id="SM00278">
    <property type="entry name" value="HhH1"/>
    <property type="match status" value="2"/>
</dbReference>
<dbReference type="PANTHER" id="PTHR21180:SF32">
    <property type="entry name" value="ENDONUCLEASE_EXONUCLEASE_PHOSPHATASE FAMILY DOMAIN-CONTAINING PROTEIN 1"/>
    <property type="match status" value="1"/>
</dbReference>
<gene>
    <name evidence="2" type="ORF">SAMN02745724_05017</name>
</gene>
<dbReference type="InterPro" id="IPR051675">
    <property type="entry name" value="Endo/Exo/Phosphatase_dom_1"/>
</dbReference>
<dbReference type="Proteomes" id="UP000198862">
    <property type="component" value="Unassembled WGS sequence"/>
</dbReference>
<dbReference type="InterPro" id="IPR003583">
    <property type="entry name" value="Hlx-hairpin-Hlx_DNA-bd_motif"/>
</dbReference>
<dbReference type="Gene3D" id="1.10.150.280">
    <property type="entry name" value="AF1531-like domain"/>
    <property type="match status" value="1"/>
</dbReference>
<evidence type="ECO:0000313" key="2">
    <source>
        <dbReference type="EMBL" id="SFD62674.1"/>
    </source>
</evidence>
<reference evidence="2 3" key="1">
    <citation type="submission" date="2016-10" db="EMBL/GenBank/DDBJ databases">
        <authorList>
            <person name="de Groot N.N."/>
        </authorList>
    </citation>
    <scope>NUCLEOTIDE SEQUENCE [LARGE SCALE GENOMIC DNA]</scope>
    <source>
        <strain evidence="2 3">DSM 6059</strain>
    </source>
</reference>
<evidence type="ECO:0000259" key="1">
    <source>
        <dbReference type="SMART" id="SM00278"/>
    </source>
</evidence>
<dbReference type="GO" id="GO:0003677">
    <property type="term" value="F:DNA binding"/>
    <property type="evidence" value="ECO:0007669"/>
    <property type="project" value="InterPro"/>
</dbReference>
<dbReference type="InterPro" id="IPR010994">
    <property type="entry name" value="RuvA_2-like"/>
</dbReference>
<dbReference type="InterPro" id="IPR004509">
    <property type="entry name" value="Competence_ComEA_HhH"/>
</dbReference>